<keyword evidence="1" id="KW-0805">Transcription regulation</keyword>
<dbReference type="InterPro" id="IPR036388">
    <property type="entry name" value="WH-like_DNA-bd_sf"/>
</dbReference>
<dbReference type="Proteomes" id="UP000278327">
    <property type="component" value="Unassembled WGS sequence"/>
</dbReference>
<feature type="transmembrane region" description="Helical" evidence="4">
    <location>
        <begin position="242"/>
        <end position="264"/>
    </location>
</feature>
<dbReference type="PROSITE" id="PS50043">
    <property type="entry name" value="HTH_LUXR_2"/>
    <property type="match status" value="1"/>
</dbReference>
<evidence type="ECO:0000256" key="3">
    <source>
        <dbReference type="ARBA" id="ARBA00023163"/>
    </source>
</evidence>
<keyword evidence="4" id="KW-1133">Transmembrane helix</keyword>
<dbReference type="Pfam" id="PF00196">
    <property type="entry name" value="GerE"/>
    <property type="match status" value="1"/>
</dbReference>
<dbReference type="SMART" id="SM00421">
    <property type="entry name" value="HTH_LUXR"/>
    <property type="match status" value="1"/>
</dbReference>
<feature type="transmembrane region" description="Helical" evidence="4">
    <location>
        <begin position="317"/>
        <end position="334"/>
    </location>
</feature>
<reference evidence="6 7" key="1">
    <citation type="journal article" date="2019" name="Microbiol. Resour. Announc.">
        <title>Draft Genome Sequences of Type Strains of Gordonibacter faecihominis, Paraeggerthella hongkongensis, Parvibacter caecicola,Slackia equolifaciens, Slackia faecicanis, and Slackia isoflavoniconvertens.</title>
        <authorList>
            <person name="Danylec N."/>
            <person name="Stoll D.A."/>
            <person name="Dotsch A."/>
            <person name="Huch M."/>
        </authorList>
    </citation>
    <scope>NUCLEOTIDE SEQUENCE [LARGE SCALE GENOMIC DNA]</scope>
    <source>
        <strain evidence="6 7">DSM 18785</strain>
    </source>
</reference>
<sequence>MRIAADNLRTAQAVACATIGITATILWCKLMGHSPGFLLATAGLGDWANARVFWLVGILLCSLLCLFLPQSMKRSDAILQYVLPLIGAAGAMMFALSFHQDFFDPRMLAVAGIIASGFGYFWLISRFVLTLTFSRGLPCMVWAFAAAFPLRQITLAVLDATMSHEAQVLLAMALPVIAALMLGATRLIVGSADEAPTATDKAERTPKSEKRYLIIVVFAMALMLSVVRACSISGVWGTDHTIGLSFSSVAFNVLFQIVVLGLFCQFAIIHMTRYPMAVRFQVGIALVMASLVIAALRSSLSWGASPVLDSIVNVNDPMALLLFWSTTACATQTIRLPSNRIVGGAGAAYALPSIIWVVLITGENAVDSAFVLIAVYLLFLFFMAASLQLRPGASRSNADTSVADAPVAVTALAGTNVTETHEDAPNASEELVRIVAARCNEVGDQYGLSPRERDVLRPLAQGRTSGAIQEELTLAASTVKTHMQHIYAKVGVNDRQQLMEEIFEKTD</sequence>
<keyword evidence="2" id="KW-0238">DNA-binding</keyword>
<keyword evidence="3" id="KW-0804">Transcription</keyword>
<evidence type="ECO:0000313" key="6">
    <source>
        <dbReference type="EMBL" id="RNL40101.1"/>
    </source>
</evidence>
<feature type="transmembrane region" description="Helical" evidence="4">
    <location>
        <begin position="141"/>
        <end position="162"/>
    </location>
</feature>
<evidence type="ECO:0000256" key="1">
    <source>
        <dbReference type="ARBA" id="ARBA00023015"/>
    </source>
</evidence>
<feature type="transmembrane region" description="Helical" evidence="4">
    <location>
        <begin position="212"/>
        <end position="236"/>
    </location>
</feature>
<keyword evidence="4" id="KW-0812">Transmembrane</keyword>
<name>A0A3N0AYZ1_9ACTN</name>
<feature type="transmembrane region" description="Helical" evidence="4">
    <location>
        <begin position="12"/>
        <end position="32"/>
    </location>
</feature>
<feature type="domain" description="HTH luxR-type" evidence="5">
    <location>
        <begin position="441"/>
        <end position="506"/>
    </location>
</feature>
<feature type="transmembrane region" description="Helical" evidence="4">
    <location>
        <begin position="52"/>
        <end position="69"/>
    </location>
</feature>
<comment type="caution">
    <text evidence="6">The sequence shown here is derived from an EMBL/GenBank/DDBJ whole genome shotgun (WGS) entry which is preliminary data.</text>
</comment>
<feature type="transmembrane region" description="Helical" evidence="4">
    <location>
        <begin position="168"/>
        <end position="191"/>
    </location>
</feature>
<feature type="transmembrane region" description="Helical" evidence="4">
    <location>
        <begin position="341"/>
        <end position="362"/>
    </location>
</feature>
<dbReference type="GO" id="GO:0003677">
    <property type="term" value="F:DNA binding"/>
    <property type="evidence" value="ECO:0007669"/>
    <property type="project" value="UniProtKB-KW"/>
</dbReference>
<dbReference type="Gene3D" id="1.10.10.10">
    <property type="entry name" value="Winged helix-like DNA-binding domain superfamily/Winged helix DNA-binding domain"/>
    <property type="match status" value="1"/>
</dbReference>
<keyword evidence="4" id="KW-0472">Membrane</keyword>
<accession>A0A3N0AYZ1</accession>
<organism evidence="6 7">
    <name type="scientific">Adlercreutzia equolifaciens subsp. celatus DSM 18785</name>
    <dbReference type="NCBI Taxonomy" id="1121021"/>
    <lineage>
        <taxon>Bacteria</taxon>
        <taxon>Bacillati</taxon>
        <taxon>Actinomycetota</taxon>
        <taxon>Coriobacteriia</taxon>
        <taxon>Eggerthellales</taxon>
        <taxon>Eggerthellaceae</taxon>
        <taxon>Adlercreutzia</taxon>
    </lineage>
</organism>
<dbReference type="RefSeq" id="WP_117284491.1">
    <property type="nucleotide sequence ID" value="NZ_JAMTCE010000001.1"/>
</dbReference>
<dbReference type="EMBL" id="QICA01000001">
    <property type="protein sequence ID" value="RNL40101.1"/>
    <property type="molecule type" value="Genomic_DNA"/>
</dbReference>
<feature type="transmembrane region" description="Helical" evidence="4">
    <location>
        <begin position="81"/>
        <end position="100"/>
    </location>
</feature>
<dbReference type="PRINTS" id="PR00038">
    <property type="entry name" value="HTHLUXR"/>
</dbReference>
<dbReference type="PANTHER" id="PTHR44688">
    <property type="entry name" value="DNA-BINDING TRANSCRIPTIONAL ACTIVATOR DEVR_DOSR"/>
    <property type="match status" value="1"/>
</dbReference>
<evidence type="ECO:0000256" key="2">
    <source>
        <dbReference type="ARBA" id="ARBA00023125"/>
    </source>
</evidence>
<protein>
    <submittedName>
        <fullName evidence="6">LuxR family transcriptional regulator</fullName>
    </submittedName>
</protein>
<dbReference type="InterPro" id="IPR000792">
    <property type="entry name" value="Tscrpt_reg_LuxR_C"/>
</dbReference>
<dbReference type="CDD" id="cd06170">
    <property type="entry name" value="LuxR_C_like"/>
    <property type="match status" value="1"/>
</dbReference>
<dbReference type="PANTHER" id="PTHR44688:SF16">
    <property type="entry name" value="DNA-BINDING TRANSCRIPTIONAL ACTIVATOR DEVR_DOSR"/>
    <property type="match status" value="1"/>
</dbReference>
<feature type="transmembrane region" description="Helical" evidence="4">
    <location>
        <begin position="276"/>
        <end position="297"/>
    </location>
</feature>
<evidence type="ECO:0000256" key="4">
    <source>
        <dbReference type="SAM" id="Phobius"/>
    </source>
</evidence>
<keyword evidence="7" id="KW-1185">Reference proteome</keyword>
<gene>
    <name evidence="6" type="ORF">DMP10_00635</name>
</gene>
<evidence type="ECO:0000259" key="5">
    <source>
        <dbReference type="PROSITE" id="PS50043"/>
    </source>
</evidence>
<feature type="transmembrane region" description="Helical" evidence="4">
    <location>
        <begin position="368"/>
        <end position="387"/>
    </location>
</feature>
<proteinExistence type="predicted"/>
<dbReference type="GO" id="GO:0006355">
    <property type="term" value="P:regulation of DNA-templated transcription"/>
    <property type="evidence" value="ECO:0007669"/>
    <property type="project" value="InterPro"/>
</dbReference>
<evidence type="ECO:0000313" key="7">
    <source>
        <dbReference type="Proteomes" id="UP000278327"/>
    </source>
</evidence>
<feature type="transmembrane region" description="Helical" evidence="4">
    <location>
        <begin position="106"/>
        <end position="129"/>
    </location>
</feature>
<dbReference type="InterPro" id="IPR016032">
    <property type="entry name" value="Sig_transdc_resp-reg_C-effctor"/>
</dbReference>
<dbReference type="AlphaFoldDB" id="A0A3N0AYZ1"/>
<dbReference type="SUPFAM" id="SSF46894">
    <property type="entry name" value="C-terminal effector domain of the bipartite response regulators"/>
    <property type="match status" value="1"/>
</dbReference>